<proteinExistence type="inferred from homology"/>
<dbReference type="NCBIfam" id="NF000849">
    <property type="entry name" value="PRK00075.1-1"/>
    <property type="match status" value="1"/>
</dbReference>
<dbReference type="EC" id="2.1.1.195" evidence="5"/>
<comment type="function">
    <text evidence="5">Catalyzes the methylation of C-1 in cobalt-precorrin-5B to form cobalt-precorrin-6A.</text>
</comment>
<dbReference type="Gene3D" id="3.30.2110.10">
    <property type="entry name" value="CbiD-like"/>
    <property type="match status" value="1"/>
</dbReference>
<dbReference type="GO" id="GO:0019251">
    <property type="term" value="P:anaerobic cobalamin biosynthetic process"/>
    <property type="evidence" value="ECO:0007669"/>
    <property type="project" value="UniProtKB-UniRule"/>
</dbReference>
<dbReference type="InterPro" id="IPR036074">
    <property type="entry name" value="CbiD_sf"/>
</dbReference>
<dbReference type="UniPathway" id="UPA00148">
    <property type="reaction ID" value="UER00227"/>
</dbReference>
<comment type="similarity">
    <text evidence="5">Belongs to the CbiD family.</text>
</comment>
<comment type="caution">
    <text evidence="7">The sequence shown here is derived from an EMBL/GenBank/DDBJ whole genome shotgun (WGS) entry which is preliminary data.</text>
</comment>
<dbReference type="PANTHER" id="PTHR35863">
    <property type="entry name" value="COBALT-PRECORRIN-5B C(1)-METHYLTRANSFERASE"/>
    <property type="match status" value="1"/>
</dbReference>
<evidence type="ECO:0000313" key="8">
    <source>
        <dbReference type="Proteomes" id="UP000280599"/>
    </source>
</evidence>
<evidence type="ECO:0000256" key="4">
    <source>
        <dbReference type="ARBA" id="ARBA00022691"/>
    </source>
</evidence>
<feature type="region of interest" description="Disordered" evidence="6">
    <location>
        <begin position="1"/>
        <end position="65"/>
    </location>
</feature>
<reference evidence="7 8" key="1">
    <citation type="submission" date="2018-08" db="EMBL/GenBank/DDBJ databases">
        <title>Recombination of ecologically and evolutionarily significant loci maintains genetic cohesion in the Pseudomonas syringae species complex.</title>
        <authorList>
            <person name="Dillon M."/>
            <person name="Thakur S."/>
            <person name="Almeida R.N.D."/>
            <person name="Weir B.S."/>
            <person name="Guttman D.S."/>
        </authorList>
    </citation>
    <scope>NUCLEOTIDE SEQUENCE [LARGE SCALE GENOMIC DNA]</scope>
    <source>
        <strain evidence="7 8">ICMP 867</strain>
    </source>
</reference>
<organism evidence="7 8">
    <name type="scientific">Pseudomonas savastanoi pv. glycinea</name>
    <name type="common">Pseudomonas syringae pv. glycinea</name>
    <dbReference type="NCBI Taxonomy" id="318"/>
    <lineage>
        <taxon>Bacteria</taxon>
        <taxon>Pseudomonadati</taxon>
        <taxon>Pseudomonadota</taxon>
        <taxon>Gammaproteobacteria</taxon>
        <taxon>Pseudomonadales</taxon>
        <taxon>Pseudomonadaceae</taxon>
        <taxon>Pseudomonas</taxon>
    </lineage>
</organism>
<dbReference type="NCBIfam" id="TIGR00312">
    <property type="entry name" value="cbiD"/>
    <property type="match status" value="1"/>
</dbReference>
<name>A0A3M3UQ55_PSESG</name>
<gene>
    <name evidence="5" type="primary">cbiD</name>
    <name evidence="7" type="ORF">ALQ41_04563</name>
</gene>
<dbReference type="PANTHER" id="PTHR35863:SF1">
    <property type="entry name" value="COBALT-PRECORRIN-5B C(1)-METHYLTRANSFERASE"/>
    <property type="match status" value="1"/>
</dbReference>
<keyword evidence="4 5" id="KW-0949">S-adenosyl-L-methionine</keyword>
<keyword evidence="2 5" id="KW-0489">Methyltransferase</keyword>
<dbReference type="Pfam" id="PF01888">
    <property type="entry name" value="CbiD"/>
    <property type="match status" value="1"/>
</dbReference>
<protein>
    <recommendedName>
        <fullName evidence="5">Cobalt-precorrin-5B C(1)-methyltransferase</fullName>
        <ecNumber evidence="5">2.1.1.195</ecNumber>
    </recommendedName>
    <alternativeName>
        <fullName evidence="5">Cobalt-precorrin-6A synthase</fullName>
    </alternativeName>
</protein>
<evidence type="ECO:0000256" key="2">
    <source>
        <dbReference type="ARBA" id="ARBA00022603"/>
    </source>
</evidence>
<evidence type="ECO:0000256" key="5">
    <source>
        <dbReference type="HAMAP-Rule" id="MF_00787"/>
    </source>
</evidence>
<evidence type="ECO:0000256" key="3">
    <source>
        <dbReference type="ARBA" id="ARBA00022679"/>
    </source>
</evidence>
<sequence length="519" mass="55169">MGRRRGLRFHRHRMDARAPNLPGDGHRSGRRPSATDRIQSRCAGRAGPAIGPWQRATGAERSGASGCDFHRRWRDPYRRAGNLLGAAALRRAAGRQCSNPAKRGCTHGLARAAWRRTDAYSRRPCSASWRVRYVASGLADHSAGCSQTLMREETAEQPAPLRSGLTTGSCATATSLAAARLLLSGQISDAVEIVLPKGKQVQMRLEFCRLVDNFAEAGTLKDAGDDPDVTHGALVFARVRLEMAPGVRFVAGAGVGSVTRPGLVLAVGEPAINPVPRRMMTEHLLQLAEELGYSGGFEVTIGVEGGEALALKTMNPRLGILGGLSILGTSGIVRPFSCAAYIASIHQGIDVATTNGYRHIAACTGNASEDTMRRVYNIPDIALIEMGDFVGAVLKHLRKVPVDKLSLCGGFGKISKLAAGHMDLHSRHSSIDLPQLALWAADTGADADLQQRIRDANTSQQALAMCATAGVPLGDEVCRHALAFARSVVPAQVQVEVFAIDRQGGIVGQAGVALSKEHT</sequence>
<dbReference type="GO" id="GO:0032259">
    <property type="term" value="P:methylation"/>
    <property type="evidence" value="ECO:0007669"/>
    <property type="project" value="UniProtKB-KW"/>
</dbReference>
<evidence type="ECO:0000256" key="6">
    <source>
        <dbReference type="SAM" id="MobiDB-lite"/>
    </source>
</evidence>
<dbReference type="SUPFAM" id="SSF111342">
    <property type="entry name" value="CbiD-like"/>
    <property type="match status" value="1"/>
</dbReference>
<feature type="compositionally biased region" description="Basic residues" evidence="6">
    <location>
        <begin position="1"/>
        <end position="14"/>
    </location>
</feature>
<keyword evidence="1 5" id="KW-0169">Cobalamin biosynthesis</keyword>
<comment type="pathway">
    <text evidence="5">Cofactor biosynthesis; adenosylcobalamin biosynthesis; cob(II)yrinate a,c-diamide from sirohydrochlorin (anaerobic route): step 6/10.</text>
</comment>
<keyword evidence="3 5" id="KW-0808">Transferase</keyword>
<dbReference type="Proteomes" id="UP000280599">
    <property type="component" value="Unassembled WGS sequence"/>
</dbReference>
<dbReference type="EMBL" id="RBPT01000535">
    <property type="protein sequence ID" value="RMO35406.1"/>
    <property type="molecule type" value="Genomic_DNA"/>
</dbReference>
<evidence type="ECO:0000256" key="1">
    <source>
        <dbReference type="ARBA" id="ARBA00022573"/>
    </source>
</evidence>
<dbReference type="InterPro" id="IPR002748">
    <property type="entry name" value="CbiD"/>
</dbReference>
<dbReference type="HAMAP" id="MF_00787">
    <property type="entry name" value="CbiD"/>
    <property type="match status" value="1"/>
</dbReference>
<comment type="catalytic activity">
    <reaction evidence="5">
        <text>Co-precorrin-5B + S-adenosyl-L-methionine = Co-precorrin-6A + S-adenosyl-L-homocysteine</text>
        <dbReference type="Rhea" id="RHEA:26285"/>
        <dbReference type="ChEBI" id="CHEBI:57856"/>
        <dbReference type="ChEBI" id="CHEBI:59789"/>
        <dbReference type="ChEBI" id="CHEBI:60063"/>
        <dbReference type="ChEBI" id="CHEBI:60064"/>
        <dbReference type="EC" id="2.1.1.195"/>
    </reaction>
</comment>
<dbReference type="GO" id="GO:0043780">
    <property type="term" value="F:cobalt-precorrin-5B C1-methyltransferase activity"/>
    <property type="evidence" value="ECO:0007669"/>
    <property type="project" value="RHEA"/>
</dbReference>
<accession>A0A3M3UQ55</accession>
<evidence type="ECO:0000313" key="7">
    <source>
        <dbReference type="EMBL" id="RMO35406.1"/>
    </source>
</evidence>
<dbReference type="AlphaFoldDB" id="A0A3M3UQ55"/>